<name>A0ABU9PYQ7_9BURK</name>
<reference evidence="1 2" key="1">
    <citation type="submission" date="2024-02" db="EMBL/GenBank/DDBJ databases">
        <title>Draft genome sequence of Collimonas sp. strain H4R21, an effective mineral-weathering bacterial strain isolated from the beech rhizosphere.</title>
        <authorList>
            <person name="Morin E."/>
            <person name="Uroz S."/>
            <person name="Leveau J.H.J."/>
            <person name="Kumar R."/>
            <person name="Rey M.W."/>
            <person name="Pham J."/>
        </authorList>
    </citation>
    <scope>NUCLEOTIDE SEQUENCE [LARGE SCALE GENOMIC DNA]</scope>
    <source>
        <strain evidence="1 2">H4R21</strain>
    </source>
</reference>
<dbReference type="RefSeq" id="WP_342830397.1">
    <property type="nucleotide sequence ID" value="NZ_JBANDC010000012.1"/>
</dbReference>
<organism evidence="1 2">
    <name type="scientific">Collimonas rhizosphaerae</name>
    <dbReference type="NCBI Taxonomy" id="3126357"/>
    <lineage>
        <taxon>Bacteria</taxon>
        <taxon>Pseudomonadati</taxon>
        <taxon>Pseudomonadota</taxon>
        <taxon>Betaproteobacteria</taxon>
        <taxon>Burkholderiales</taxon>
        <taxon>Oxalobacteraceae</taxon>
        <taxon>Collimonas</taxon>
    </lineage>
</organism>
<evidence type="ECO:0000313" key="2">
    <source>
        <dbReference type="Proteomes" id="UP001495910"/>
    </source>
</evidence>
<accession>A0ABU9PYQ7</accession>
<protein>
    <recommendedName>
        <fullName evidence="3">Flagellar FliJ protein</fullName>
    </recommendedName>
</protein>
<gene>
    <name evidence="1" type="ORF">V8G57_17145</name>
</gene>
<proteinExistence type="predicted"/>
<evidence type="ECO:0000313" key="1">
    <source>
        <dbReference type="EMBL" id="MEM4989120.1"/>
    </source>
</evidence>
<keyword evidence="2" id="KW-1185">Reference proteome</keyword>
<sequence>MKKLPLHSLIAVIDIRIVRAQKTLNFMLIELSETREKFSLAIKKEQAWKRKKTEWECEFSSANSLALSVRNRVNVCAKIDSIDGMLAREIQERRLLEADLHAIEEQCRLQRKIIMKQNKLKEIFQEKIGEIVQHHAENCSR</sequence>
<dbReference type="Proteomes" id="UP001495910">
    <property type="component" value="Unassembled WGS sequence"/>
</dbReference>
<comment type="caution">
    <text evidence="1">The sequence shown here is derived from an EMBL/GenBank/DDBJ whole genome shotgun (WGS) entry which is preliminary data.</text>
</comment>
<evidence type="ECO:0008006" key="3">
    <source>
        <dbReference type="Google" id="ProtNLM"/>
    </source>
</evidence>
<dbReference type="EMBL" id="JBANDC010000012">
    <property type="protein sequence ID" value="MEM4989120.1"/>
    <property type="molecule type" value="Genomic_DNA"/>
</dbReference>